<dbReference type="EMBL" id="CAMXCT030001093">
    <property type="protein sequence ID" value="CAL4773884.1"/>
    <property type="molecule type" value="Genomic_DNA"/>
</dbReference>
<keyword evidence="3" id="KW-0540">Nuclease</keyword>
<feature type="region of interest" description="Disordered" evidence="9">
    <location>
        <begin position="1483"/>
        <end position="1502"/>
    </location>
</feature>
<keyword evidence="7" id="KW-0862">Zinc</keyword>
<keyword evidence="4" id="KW-0255">Endonuclease</keyword>
<keyword evidence="6" id="KW-0695">RNA-directed DNA polymerase</keyword>
<feature type="compositionally biased region" description="Polar residues" evidence="9">
    <location>
        <begin position="1455"/>
        <end position="1469"/>
    </location>
</feature>
<proteinExistence type="predicted"/>
<dbReference type="InterPro" id="IPR036397">
    <property type="entry name" value="RNaseH_sf"/>
</dbReference>
<evidence type="ECO:0000256" key="1">
    <source>
        <dbReference type="ARBA" id="ARBA00022679"/>
    </source>
</evidence>
<keyword evidence="7" id="KW-0479">Metal-binding</keyword>
<dbReference type="GO" id="GO:0006508">
    <property type="term" value="P:proteolysis"/>
    <property type="evidence" value="ECO:0007669"/>
    <property type="project" value="InterPro"/>
</dbReference>
<feature type="compositionally biased region" description="Low complexity" evidence="9">
    <location>
        <begin position="661"/>
        <end position="672"/>
    </location>
</feature>
<dbReference type="OrthoDB" id="1712839at2759"/>
<feature type="coiled-coil region" evidence="8">
    <location>
        <begin position="691"/>
        <end position="718"/>
    </location>
</feature>
<evidence type="ECO:0000256" key="4">
    <source>
        <dbReference type="ARBA" id="ARBA00022759"/>
    </source>
</evidence>
<evidence type="ECO:0000313" key="12">
    <source>
        <dbReference type="EMBL" id="CAI3986572.1"/>
    </source>
</evidence>
<dbReference type="PROSITE" id="PS00141">
    <property type="entry name" value="ASP_PROTEASE"/>
    <property type="match status" value="1"/>
</dbReference>
<dbReference type="GO" id="GO:0003964">
    <property type="term" value="F:RNA-directed DNA polymerase activity"/>
    <property type="evidence" value="ECO:0007669"/>
    <property type="project" value="UniProtKB-KW"/>
</dbReference>
<evidence type="ECO:0000259" key="10">
    <source>
        <dbReference type="PROSITE" id="PS50158"/>
    </source>
</evidence>
<dbReference type="InterPro" id="IPR001878">
    <property type="entry name" value="Znf_CCHC"/>
</dbReference>
<keyword evidence="8" id="KW-0175">Coiled coil</keyword>
<gene>
    <name evidence="12" type="ORF">C1SCF055_LOCUS13916</name>
</gene>
<keyword evidence="2" id="KW-0548">Nucleotidyltransferase</keyword>
<feature type="region of interest" description="Disordered" evidence="9">
    <location>
        <begin position="1416"/>
        <end position="1474"/>
    </location>
</feature>
<dbReference type="EMBL" id="CAMXCT010001093">
    <property type="protein sequence ID" value="CAI3986572.1"/>
    <property type="molecule type" value="Genomic_DNA"/>
</dbReference>
<reference evidence="12" key="1">
    <citation type="submission" date="2022-10" db="EMBL/GenBank/DDBJ databases">
        <authorList>
            <person name="Chen Y."/>
            <person name="Dougan E. K."/>
            <person name="Chan C."/>
            <person name="Rhodes N."/>
            <person name="Thang M."/>
        </authorList>
    </citation>
    <scope>NUCLEOTIDE SEQUENCE</scope>
</reference>
<dbReference type="PROSITE" id="PS50158">
    <property type="entry name" value="ZF_CCHC"/>
    <property type="match status" value="1"/>
</dbReference>
<keyword evidence="5" id="KW-0378">Hydrolase</keyword>
<reference evidence="13 14" key="2">
    <citation type="submission" date="2024-05" db="EMBL/GenBank/DDBJ databases">
        <authorList>
            <person name="Chen Y."/>
            <person name="Shah S."/>
            <person name="Dougan E. K."/>
            <person name="Thang M."/>
            <person name="Chan C."/>
        </authorList>
    </citation>
    <scope>NUCLEOTIDE SEQUENCE [LARGE SCALE GENOMIC DNA]</scope>
</reference>
<keyword evidence="7" id="KW-0863">Zinc-finger</keyword>
<dbReference type="SUPFAM" id="SSF53098">
    <property type="entry name" value="Ribonuclease H-like"/>
    <property type="match status" value="1"/>
</dbReference>
<sequence>MVLHVREVVYHLHLGRNYWFTSSGGQRCGLSHWWENSIRCLLVVAAVEARLLRIGSGACGLALEEDFQKENLVEKGKYLVRRSVEEKTSNLWSLLPSFDPSVDSAKEYADKVKFLWGICPVKDRSMLAPRLALQCKGTAWSQVRAIDASKLTNPETGYKVLLKALETWEDAEELQTFDKFEKAFYRVVQKTDESAMSFVNRINVAFEEVGSETTVQQVRVFVMLRQSALTVEDKKRVVSMAGNYDPSAVEKAMRSLSTKVLGQTDAGRKKVYPANFVEEELDEIHYAAEEECDEEQALAMLIDEGDETALAIQEFEDQVIHVCQESPELAMAFSTYQEARQKLRDKFRSRGFWPLRHGKGKGKNKSKKGKGPRKYKSLAERIASSTCRACGARGHWKDECPLKDKNVTADANVILTEELSGGGELLDELPGHDLANWQESRNGSLGDSGTGIIDTGASKSVIGEKRVSALLSTLKAEHREMLLWLNLKLTENQISFKVSPLFLKLTAMALPSASGTQFPGLQTEMLDAMLSGEVDASLAFEDRQLPEIKSRRPPGVMTLREWGQLKFPEGKWRHKSFFPAYQEDPKYGKFMKEHRKLVSAWALSFQAYVEAMDRMQEDCSKAFYQEYARQWAKAEMSKMYPKAEIEKSQGPEWELLTGGVSSRPMSTMSSPSQKHPMEEEQSQMAIEVRQIEEKITRMAILQREMDKIKADLEGTDQQLTNQLLKKIELAMGTIEAELTCLQKIWPTLTDSQTFQKFGSDLLEIYCEEHSQITEQACKLGLKARRFTFSDGDLSTPEGQAALWKVLEEERPREKPLVLDELHVCDVDEAFVAGVVKRKRVSAEAVPESLEEPVSAEVKRPRYHCKQTPAGDHGCAAGEYWDGIFKKIETMVPRVGKRVLDDDGVLAQIQKGAPNLKVQRVEACRGTERLRLPGADADPETIPLRLTVVKDRITGQSMVLGPAEEWAALPKRQQIRKGQSAKMSLTIFGSFPKSGELETMGSDKEAGTGDDGEDVVVVSKDPPKNVPVHGPGYMLLNGDEKAQIRRLHHNLGHPHPQKFAWFLKERHAEPHLVQGALDYQCDSCAETKAGPDSTRPGTIHENLGFNQVIGMDTAVWTNSVGKNFQFSHIIDEGTLFHVGSHVVSADTDSQIRVFEKCWMLWAGTPQVVYVDPGTEYTAEAWQDRMQRHDIHVKVSASEAHWQLGRVEIHGSVVKKMLSRMDLESPIKSVGEFEQALVHVFNAKNSLSRVKEYSPEQAVLGIAKRLPGSVVSSQGVGSITLAEGTGPESEAFRASLERRSSARRAFIEADNSSSLRRALLRRTRPMRGPFEIGDLVLYWRRRGANLRRDRGRWYGPGSVVAVEGSKNVWLNHAGKLARTSPEQLRAASFREWKQAKELLTESGPGNSDLQRALNDGSFIDVDGEDLPDREAETEGYDPSIGEPEGELSVQPPGTPNGELSNQSEPPQGVEQSENELPDYVRVPVPESVSESDGDASQAGVNLEPTDDLLFGDDITMSADDRCCQFWEIEIPVENHEEHALFCAGSADESVLLVTGAKKKRVEVRLSDLSSADQQRMAVAKHKEIGAWLKHGTVRKASKGKIPEEAIMRCRWLLTWKSASPEDHPKDVSEGRKAKARLIVVGYEDPGVGVVQNDSPTLTKDGRQMVVQQASSHGWELVSFDVSTAFLQGEGDGRLLGLYPTPELTEALGLEPGDQCQLVGSAYGRVDAPYLWYCKFRDSLLQEGSFVFTGIRFQQWDDGSVEYDQIDYIEMIRPIEIPVLSPSEVTQLRSLVGALQYAAVHTRPDIAAKVGEIQSRVAKATVDDMIFANRVLHEAKVHPVTLMTLPIAPEQVTFCAFSDASFLSGKEKYAHQGGLIFVTTPELLENKRSVVAPVAWMSKKIQRVTRSTLGAEAVALSGNVDRLLWLRILWQWLNNPSIEWQSPEKVLHEARRAALVTDCKSAYDLLTRTAVPQCEEHRTTIECLLIRERLQANCVVRWVTSNAQLADCLTKSMDASVLRQCLKSGRYSLFDENRVLQQRSDKRQRLKWAKEVTSKSPENETVLKCTEEVRQDTWEQDSSGQVIRVHEFWIVLLILEPWGWRE</sequence>
<dbReference type="InterPro" id="IPR036875">
    <property type="entry name" value="Znf_CCHC_sf"/>
</dbReference>
<feature type="domain" description="CCHC-type" evidence="10">
    <location>
        <begin position="387"/>
        <end position="401"/>
    </location>
</feature>
<protein>
    <submittedName>
        <fullName evidence="13">Retrovirus-related Pol polyprotein from transposon RE1 (Retro element 1) (AtRE1)</fullName>
    </submittedName>
</protein>
<feature type="region of interest" description="Disordered" evidence="9">
    <location>
        <begin position="661"/>
        <end position="680"/>
    </location>
</feature>
<accession>A0A9P1FUA0</accession>
<dbReference type="InterPro" id="IPR001584">
    <property type="entry name" value="Integrase_cat-core"/>
</dbReference>
<comment type="caution">
    <text evidence="12">The sequence shown here is derived from an EMBL/GenBank/DDBJ whole genome shotgun (WGS) entry which is preliminary data.</text>
</comment>
<evidence type="ECO:0000259" key="11">
    <source>
        <dbReference type="PROSITE" id="PS50994"/>
    </source>
</evidence>
<dbReference type="Proteomes" id="UP001152797">
    <property type="component" value="Unassembled WGS sequence"/>
</dbReference>
<dbReference type="GO" id="GO:0003676">
    <property type="term" value="F:nucleic acid binding"/>
    <property type="evidence" value="ECO:0007669"/>
    <property type="project" value="InterPro"/>
</dbReference>
<evidence type="ECO:0000256" key="6">
    <source>
        <dbReference type="ARBA" id="ARBA00022918"/>
    </source>
</evidence>
<dbReference type="InterPro" id="IPR012337">
    <property type="entry name" value="RNaseH-like_sf"/>
</dbReference>
<dbReference type="GO" id="GO:0015074">
    <property type="term" value="P:DNA integration"/>
    <property type="evidence" value="ECO:0007669"/>
    <property type="project" value="InterPro"/>
</dbReference>
<evidence type="ECO:0000256" key="5">
    <source>
        <dbReference type="ARBA" id="ARBA00022801"/>
    </source>
</evidence>
<dbReference type="EMBL" id="CAMXCT020001093">
    <property type="protein sequence ID" value="CAL1139947.1"/>
    <property type="molecule type" value="Genomic_DNA"/>
</dbReference>
<dbReference type="InterPro" id="IPR001969">
    <property type="entry name" value="Aspartic_peptidase_AS"/>
</dbReference>
<dbReference type="GO" id="GO:0008270">
    <property type="term" value="F:zinc ion binding"/>
    <property type="evidence" value="ECO:0007669"/>
    <property type="project" value="UniProtKB-KW"/>
</dbReference>
<feature type="domain" description="Integrase catalytic" evidence="11">
    <location>
        <begin position="1091"/>
        <end position="1261"/>
    </location>
</feature>
<dbReference type="SUPFAM" id="SSF57756">
    <property type="entry name" value="Retrovirus zinc finger-like domains"/>
    <property type="match status" value="1"/>
</dbReference>
<feature type="region of interest" description="Disordered" evidence="9">
    <location>
        <begin position="353"/>
        <end position="375"/>
    </location>
</feature>
<evidence type="ECO:0000256" key="9">
    <source>
        <dbReference type="SAM" id="MobiDB-lite"/>
    </source>
</evidence>
<evidence type="ECO:0000256" key="2">
    <source>
        <dbReference type="ARBA" id="ARBA00022695"/>
    </source>
</evidence>
<organism evidence="12">
    <name type="scientific">Cladocopium goreaui</name>
    <dbReference type="NCBI Taxonomy" id="2562237"/>
    <lineage>
        <taxon>Eukaryota</taxon>
        <taxon>Sar</taxon>
        <taxon>Alveolata</taxon>
        <taxon>Dinophyceae</taxon>
        <taxon>Suessiales</taxon>
        <taxon>Symbiodiniaceae</taxon>
        <taxon>Cladocopium</taxon>
    </lineage>
</organism>
<dbReference type="GO" id="GO:0004190">
    <property type="term" value="F:aspartic-type endopeptidase activity"/>
    <property type="evidence" value="ECO:0007669"/>
    <property type="project" value="InterPro"/>
</dbReference>
<keyword evidence="1" id="KW-0808">Transferase</keyword>
<dbReference type="PROSITE" id="PS50994">
    <property type="entry name" value="INTEGRASE"/>
    <property type="match status" value="1"/>
</dbReference>
<evidence type="ECO:0000256" key="8">
    <source>
        <dbReference type="SAM" id="Coils"/>
    </source>
</evidence>
<feature type="compositionally biased region" description="Basic residues" evidence="9">
    <location>
        <begin position="356"/>
        <end position="375"/>
    </location>
</feature>
<name>A0A9P1FUA0_9DINO</name>
<dbReference type="GO" id="GO:0004519">
    <property type="term" value="F:endonuclease activity"/>
    <property type="evidence" value="ECO:0007669"/>
    <property type="project" value="UniProtKB-KW"/>
</dbReference>
<keyword evidence="14" id="KW-1185">Reference proteome</keyword>
<dbReference type="Gene3D" id="3.30.420.10">
    <property type="entry name" value="Ribonuclease H-like superfamily/Ribonuclease H"/>
    <property type="match status" value="1"/>
</dbReference>
<evidence type="ECO:0000256" key="7">
    <source>
        <dbReference type="PROSITE-ProRule" id="PRU00047"/>
    </source>
</evidence>
<evidence type="ECO:0000313" key="14">
    <source>
        <dbReference type="Proteomes" id="UP001152797"/>
    </source>
</evidence>
<evidence type="ECO:0000256" key="3">
    <source>
        <dbReference type="ARBA" id="ARBA00022722"/>
    </source>
</evidence>
<evidence type="ECO:0000313" key="13">
    <source>
        <dbReference type="EMBL" id="CAL4773884.1"/>
    </source>
</evidence>